<organism evidence="1 2">
    <name type="scientific">Gordonia spumicola</name>
    <dbReference type="NCBI Taxonomy" id="589161"/>
    <lineage>
        <taxon>Bacteria</taxon>
        <taxon>Bacillati</taxon>
        <taxon>Actinomycetota</taxon>
        <taxon>Actinomycetes</taxon>
        <taxon>Mycobacteriales</taxon>
        <taxon>Gordoniaceae</taxon>
        <taxon>Gordonia</taxon>
    </lineage>
</organism>
<protein>
    <submittedName>
        <fullName evidence="1">Metal-dependent hydrolase</fullName>
    </submittedName>
</protein>
<keyword evidence="2" id="KW-1185">Reference proteome</keyword>
<dbReference type="PANTHER" id="PTHR39456">
    <property type="entry name" value="METAL-DEPENDENT HYDROLASE"/>
    <property type="match status" value="1"/>
</dbReference>
<dbReference type="Pfam" id="PF10118">
    <property type="entry name" value="Metal_hydrol"/>
    <property type="match status" value="1"/>
</dbReference>
<evidence type="ECO:0000313" key="1">
    <source>
        <dbReference type="EMBL" id="GEE00158.1"/>
    </source>
</evidence>
<dbReference type="PIRSF" id="PIRSF007580">
    <property type="entry name" value="UCP07580"/>
    <property type="match status" value="1"/>
</dbReference>
<dbReference type="PANTHER" id="PTHR39456:SF1">
    <property type="entry name" value="METAL-DEPENDENT HYDROLASE"/>
    <property type="match status" value="1"/>
</dbReference>
<dbReference type="OrthoDB" id="4760165at2"/>
<accession>A0A7I9V403</accession>
<dbReference type="InterPro" id="IPR016516">
    <property type="entry name" value="UCP07580"/>
</dbReference>
<keyword evidence="1" id="KW-0378">Hydrolase</keyword>
<dbReference type="RefSeq" id="WP_161894090.1">
    <property type="nucleotide sequence ID" value="NZ_BJOV01000002.1"/>
</dbReference>
<proteinExistence type="predicted"/>
<sequence>MTAVHANRSTPETDPGEVELHARNVEFDLSGTPLHWIPDAPVSSNMITVLNLLLPEGERWFVETFNEALPMIKDDKLATAMRGFVGQEAMHAEVHDKAVENWLSRHGVDATGYLEQMEWIFRKVLGPREGQTPEQDLKHLIERLWLIAAIEHYTALLGDFALNCTWTENGADKNMADMFVWHGAEEVEHRAVAHDAAAYFGDTPIRRGRAMALAMPFLAILLVRGFRFINSQDPLYDDMSVPAKYTKYVKDYFVESRRGLFPKIGGLVWATATYFKPGFHPNDIGDTAQAVAYLASSPGARRAG</sequence>
<dbReference type="Proteomes" id="UP000444960">
    <property type="component" value="Unassembled WGS sequence"/>
</dbReference>
<reference evidence="2" key="1">
    <citation type="submission" date="2019-06" db="EMBL/GenBank/DDBJ databases">
        <title>Gordonia isolated from sludge of a wastewater treatment plant.</title>
        <authorList>
            <person name="Tamura T."/>
            <person name="Aoyama K."/>
            <person name="Kang Y."/>
            <person name="Saito S."/>
            <person name="Akiyama N."/>
            <person name="Yazawa K."/>
            <person name="Gonoi T."/>
            <person name="Mikami Y."/>
        </authorList>
    </citation>
    <scope>NUCLEOTIDE SEQUENCE [LARGE SCALE GENOMIC DNA]</scope>
    <source>
        <strain evidence="2">NBRC 107696</strain>
    </source>
</reference>
<comment type="caution">
    <text evidence="1">The sequence shown here is derived from an EMBL/GenBank/DDBJ whole genome shotgun (WGS) entry which is preliminary data.</text>
</comment>
<dbReference type="AlphaFoldDB" id="A0A7I9V403"/>
<dbReference type="EMBL" id="BJOV01000002">
    <property type="protein sequence ID" value="GEE00158.1"/>
    <property type="molecule type" value="Genomic_DNA"/>
</dbReference>
<gene>
    <name evidence="1" type="ORF">nbrc107696_06040</name>
</gene>
<dbReference type="GO" id="GO:0016787">
    <property type="term" value="F:hydrolase activity"/>
    <property type="evidence" value="ECO:0007669"/>
    <property type="project" value="UniProtKB-KW"/>
</dbReference>
<name>A0A7I9V403_9ACTN</name>
<evidence type="ECO:0000313" key="2">
    <source>
        <dbReference type="Proteomes" id="UP000444960"/>
    </source>
</evidence>